<dbReference type="PANTHER" id="PTHR30472:SF25">
    <property type="entry name" value="ABC TRANSPORTER PERMEASE PROTEIN MJ0876-RELATED"/>
    <property type="match status" value="1"/>
</dbReference>
<name>A0A544QUL9_9FIRM</name>
<evidence type="ECO:0000313" key="9">
    <source>
        <dbReference type="EMBL" id="TQQ84398.1"/>
    </source>
</evidence>
<organism evidence="9 10">
    <name type="scientific">Peptacetobacter hominis</name>
    <dbReference type="NCBI Taxonomy" id="2743610"/>
    <lineage>
        <taxon>Bacteria</taxon>
        <taxon>Bacillati</taxon>
        <taxon>Bacillota</taxon>
        <taxon>Clostridia</taxon>
        <taxon>Peptostreptococcales</taxon>
        <taxon>Peptostreptococcaceae</taxon>
        <taxon>Peptacetobacter</taxon>
    </lineage>
</organism>
<dbReference type="RefSeq" id="WP_142536217.1">
    <property type="nucleotide sequence ID" value="NZ_SGJB01000011.1"/>
</dbReference>
<dbReference type="Gene3D" id="1.10.3470.10">
    <property type="entry name" value="ABC transporter involved in vitamin B12 uptake, BtuC"/>
    <property type="match status" value="1"/>
</dbReference>
<dbReference type="Pfam" id="PF01032">
    <property type="entry name" value="FecCD"/>
    <property type="match status" value="1"/>
</dbReference>
<evidence type="ECO:0000256" key="1">
    <source>
        <dbReference type="ARBA" id="ARBA00004651"/>
    </source>
</evidence>
<evidence type="ECO:0000256" key="6">
    <source>
        <dbReference type="ARBA" id="ARBA00022989"/>
    </source>
</evidence>
<dbReference type="GO" id="GO:0022857">
    <property type="term" value="F:transmembrane transporter activity"/>
    <property type="evidence" value="ECO:0007669"/>
    <property type="project" value="InterPro"/>
</dbReference>
<dbReference type="GO" id="GO:0005886">
    <property type="term" value="C:plasma membrane"/>
    <property type="evidence" value="ECO:0007669"/>
    <property type="project" value="UniProtKB-SubCell"/>
</dbReference>
<dbReference type="FunFam" id="1.10.3470.10:FF:000001">
    <property type="entry name" value="Vitamin B12 ABC transporter permease BtuC"/>
    <property type="match status" value="1"/>
</dbReference>
<evidence type="ECO:0000256" key="2">
    <source>
        <dbReference type="ARBA" id="ARBA00007935"/>
    </source>
</evidence>
<dbReference type="PANTHER" id="PTHR30472">
    <property type="entry name" value="FERRIC ENTEROBACTIN TRANSPORT SYSTEM PERMEASE PROTEIN"/>
    <property type="match status" value="1"/>
</dbReference>
<keyword evidence="7 8" id="KW-0472">Membrane</keyword>
<keyword evidence="4" id="KW-1003">Cell membrane</keyword>
<evidence type="ECO:0000256" key="7">
    <source>
        <dbReference type="ARBA" id="ARBA00023136"/>
    </source>
</evidence>
<dbReference type="InterPro" id="IPR000522">
    <property type="entry name" value="ABC_transptr_permease_BtuC"/>
</dbReference>
<evidence type="ECO:0000256" key="8">
    <source>
        <dbReference type="SAM" id="Phobius"/>
    </source>
</evidence>
<proteinExistence type="inferred from homology"/>
<evidence type="ECO:0000256" key="5">
    <source>
        <dbReference type="ARBA" id="ARBA00022692"/>
    </source>
</evidence>
<keyword evidence="6 8" id="KW-1133">Transmembrane helix</keyword>
<protein>
    <submittedName>
        <fullName evidence="9">Iron ABC transporter permease</fullName>
    </submittedName>
</protein>
<keyword evidence="3" id="KW-0813">Transport</keyword>
<reference evidence="9 10" key="1">
    <citation type="submission" date="2019-02" db="EMBL/GenBank/DDBJ databases">
        <title>Peptostreptococcaceae bacterium ZHW00191 nov., a new bacterium isolated from the human gut.</title>
        <authorList>
            <person name="Zhou H.-W."/>
            <person name="Chen X.-J."/>
        </authorList>
    </citation>
    <scope>NUCLEOTIDE SEQUENCE [LARGE SCALE GENOMIC DNA]</scope>
    <source>
        <strain evidence="9 10">ZHW00191</strain>
    </source>
</reference>
<feature type="transmembrane region" description="Helical" evidence="8">
    <location>
        <begin position="131"/>
        <end position="152"/>
    </location>
</feature>
<feature type="transmembrane region" description="Helical" evidence="8">
    <location>
        <begin position="326"/>
        <end position="343"/>
    </location>
</feature>
<feature type="transmembrane region" description="Helical" evidence="8">
    <location>
        <begin position="301"/>
        <end position="319"/>
    </location>
</feature>
<dbReference type="CDD" id="cd06550">
    <property type="entry name" value="TM_ABC_iron-siderophores_like"/>
    <property type="match status" value="1"/>
</dbReference>
<dbReference type="OrthoDB" id="9792889at2"/>
<keyword evidence="10" id="KW-1185">Reference proteome</keyword>
<evidence type="ECO:0000256" key="3">
    <source>
        <dbReference type="ARBA" id="ARBA00022448"/>
    </source>
</evidence>
<dbReference type="EMBL" id="SGJB01000011">
    <property type="protein sequence ID" value="TQQ84398.1"/>
    <property type="molecule type" value="Genomic_DNA"/>
</dbReference>
<sequence>MKVDSIKRPSGSIICIILVLGLVFSVLASITFGNADISVEEVYKVIGYEIFKIDSMKSYSEGAVHDVVWLIRFPRVIVALSVGMGLAVCGAVMQAVVDNPLADPYILGVSSGGYLGAALSIILGIGSAFGANATGIMAFIGAMVASFSVLYISRIGGKSNSIKLILSGVAINAVCSAFANFLIYIAQDKGAAAEISYWSMGSFASADWEKAFIILPVIIIVTIIIWTQYRSLNMMLMGDDTAITLGTELSKKRAIYMIIASFAVGFSVYAAGMIGFVGLVIPHAVRLVCGTNYRNLIPVSALSGAISLIWADVLCRIILENSEIPIGIIISLVGAPCFIYLMVKKSYATGGAR</sequence>
<feature type="transmembrane region" description="Helical" evidence="8">
    <location>
        <begin position="211"/>
        <end position="229"/>
    </location>
</feature>
<evidence type="ECO:0000256" key="4">
    <source>
        <dbReference type="ARBA" id="ARBA00022475"/>
    </source>
</evidence>
<dbReference type="SUPFAM" id="SSF81345">
    <property type="entry name" value="ABC transporter involved in vitamin B12 uptake, BtuC"/>
    <property type="match status" value="1"/>
</dbReference>
<feature type="transmembrane region" description="Helical" evidence="8">
    <location>
        <begin position="164"/>
        <end position="186"/>
    </location>
</feature>
<gene>
    <name evidence="9" type="ORF">EXD82_07100</name>
</gene>
<comment type="caution">
    <text evidence="9">The sequence shown here is derived from an EMBL/GenBank/DDBJ whole genome shotgun (WGS) entry which is preliminary data.</text>
</comment>
<feature type="transmembrane region" description="Helical" evidence="8">
    <location>
        <begin position="104"/>
        <end position="125"/>
    </location>
</feature>
<accession>A0A544QUL9</accession>
<comment type="subcellular location">
    <subcellularLocation>
        <location evidence="1">Cell membrane</location>
        <topology evidence="1">Multi-pass membrane protein</topology>
    </subcellularLocation>
</comment>
<feature type="transmembrane region" description="Helical" evidence="8">
    <location>
        <begin position="76"/>
        <end position="97"/>
    </location>
</feature>
<feature type="transmembrane region" description="Helical" evidence="8">
    <location>
        <begin position="254"/>
        <end position="281"/>
    </location>
</feature>
<dbReference type="InterPro" id="IPR037294">
    <property type="entry name" value="ABC_BtuC-like"/>
</dbReference>
<dbReference type="AlphaFoldDB" id="A0A544QUL9"/>
<evidence type="ECO:0000313" key="10">
    <source>
        <dbReference type="Proteomes" id="UP000317863"/>
    </source>
</evidence>
<comment type="similarity">
    <text evidence="2">Belongs to the binding-protein-dependent transport system permease family. FecCD subfamily.</text>
</comment>
<dbReference type="GO" id="GO:0033214">
    <property type="term" value="P:siderophore-iron import into cell"/>
    <property type="evidence" value="ECO:0007669"/>
    <property type="project" value="TreeGrafter"/>
</dbReference>
<dbReference type="Proteomes" id="UP000317863">
    <property type="component" value="Unassembled WGS sequence"/>
</dbReference>
<keyword evidence="5 8" id="KW-0812">Transmembrane</keyword>
<feature type="transmembrane region" description="Helical" evidence="8">
    <location>
        <begin position="12"/>
        <end position="32"/>
    </location>
</feature>